<gene>
    <name evidence="1" type="ORF">SOH20_25855</name>
</gene>
<organism evidence="1 2">
    <name type="scientific">Bacillus thuringiensis</name>
    <dbReference type="NCBI Taxonomy" id="1428"/>
    <lineage>
        <taxon>Bacteria</taxon>
        <taxon>Bacillati</taxon>
        <taxon>Bacillota</taxon>
        <taxon>Bacilli</taxon>
        <taxon>Bacillales</taxon>
        <taxon>Bacillaceae</taxon>
        <taxon>Bacillus</taxon>
        <taxon>Bacillus cereus group</taxon>
    </lineage>
</organism>
<dbReference type="Proteomes" id="UP001274571">
    <property type="component" value="Unassembled WGS sequence"/>
</dbReference>
<reference evidence="1" key="1">
    <citation type="submission" date="2023-11" db="EMBL/GenBank/DDBJ databases">
        <title>Genome Sequence of Bacillus thuringiensis stain BLB 30AF.</title>
        <authorList>
            <person name="Farhat A."/>
        </authorList>
    </citation>
    <scope>NUCLEOTIDE SEQUENCE</scope>
    <source>
        <strain evidence="1">BLB30AF</strain>
    </source>
</reference>
<dbReference type="EMBL" id="JAXCMD010000010">
    <property type="protein sequence ID" value="MDY0854294.1"/>
    <property type="molecule type" value="Genomic_DNA"/>
</dbReference>
<sequence>MMQKREKVFSLRKELGKKLKNNGFSKEFMDIQLKFRKPINQYLTAELKEETLKALIKYYRRKIEQVTSYKELEEIIEGIPFSRRSIEISEIEEEGYSSAIHLLTDINPKLKERRNDYKERFTVQNFKELLPINIKVKKFSNNKQQFLEKSGIAFGKIPIRKSAHLRSYRIKTDYKSYRLIDLGTLLAEAFLENSLELFIISNPELYEYQGMKFCFENKMENGNVVDVYVDMKIDNMNAEGRMVLRS</sequence>
<proteinExistence type="predicted"/>
<dbReference type="RefSeq" id="WP_320483562.1">
    <property type="nucleotide sequence ID" value="NZ_JAXCMD010000010.1"/>
</dbReference>
<protein>
    <submittedName>
        <fullName evidence="1">Uncharacterized protein</fullName>
    </submittedName>
</protein>
<dbReference type="AlphaFoldDB" id="A0AAW9GK62"/>
<evidence type="ECO:0000313" key="1">
    <source>
        <dbReference type="EMBL" id="MDY0854294.1"/>
    </source>
</evidence>
<name>A0AAW9GK62_BACTU</name>
<accession>A0AAW9GK62</accession>
<evidence type="ECO:0000313" key="2">
    <source>
        <dbReference type="Proteomes" id="UP001274571"/>
    </source>
</evidence>
<comment type="caution">
    <text evidence="1">The sequence shown here is derived from an EMBL/GenBank/DDBJ whole genome shotgun (WGS) entry which is preliminary data.</text>
</comment>